<gene>
    <name evidence="2" type="ORF">CUN48_18610</name>
</gene>
<comment type="caution">
    <text evidence="2">The sequence shown here is derived from an EMBL/GenBank/DDBJ whole genome shotgun (WGS) entry which is preliminary data.</text>
</comment>
<dbReference type="AlphaFoldDB" id="A0A2M8Q6R0"/>
<dbReference type="SUPFAM" id="SSF53850">
    <property type="entry name" value="Periplasmic binding protein-like II"/>
    <property type="match status" value="1"/>
</dbReference>
<organism evidence="2 3">
    <name type="scientific">Candidatus Thermofonsia Clade 3 bacterium</name>
    <dbReference type="NCBI Taxonomy" id="2364212"/>
    <lineage>
        <taxon>Bacteria</taxon>
        <taxon>Bacillati</taxon>
        <taxon>Chloroflexota</taxon>
        <taxon>Candidatus Thermofontia</taxon>
        <taxon>Candidatus Thermofonsia Clade 3</taxon>
    </lineage>
</organism>
<dbReference type="Proteomes" id="UP000230790">
    <property type="component" value="Unassembled WGS sequence"/>
</dbReference>
<feature type="domain" description="Uncharacterised protein YhfZ C-terminal" evidence="1">
    <location>
        <begin position="3"/>
        <end position="68"/>
    </location>
</feature>
<evidence type="ECO:0000313" key="3">
    <source>
        <dbReference type="Proteomes" id="UP000230790"/>
    </source>
</evidence>
<dbReference type="InterPro" id="IPR032791">
    <property type="entry name" value="YhfZ_C"/>
</dbReference>
<dbReference type="Pfam" id="PF14503">
    <property type="entry name" value="YhfZ_C"/>
    <property type="match status" value="1"/>
</dbReference>
<feature type="non-terminal residue" evidence="2">
    <location>
        <position position="1"/>
    </location>
</feature>
<accession>A0A2M8Q6R0</accession>
<name>A0A2M8Q6R0_9CHLR</name>
<sequence length="68" mass="7198">NTPALPDNITITPLTTDDDPMLPALGEAVLVADPARPAAANLLQALLDVPALLEIQRAVVQRTRVPSY</sequence>
<evidence type="ECO:0000313" key="2">
    <source>
        <dbReference type="EMBL" id="PJF45492.1"/>
    </source>
</evidence>
<dbReference type="EMBL" id="PGTN01001039">
    <property type="protein sequence ID" value="PJF45492.1"/>
    <property type="molecule type" value="Genomic_DNA"/>
</dbReference>
<evidence type="ECO:0000259" key="1">
    <source>
        <dbReference type="Pfam" id="PF14503"/>
    </source>
</evidence>
<protein>
    <recommendedName>
        <fullName evidence="1">Uncharacterized protein YhfZ C-terminal domain-containing protein</fullName>
    </recommendedName>
</protein>
<reference evidence="2 3" key="1">
    <citation type="submission" date="2017-11" db="EMBL/GenBank/DDBJ databases">
        <title>Evolution of Phototrophy in the Chloroflexi Phylum Driven by Horizontal Gene Transfer.</title>
        <authorList>
            <person name="Ward L.M."/>
            <person name="Hemp J."/>
            <person name="Shih P.M."/>
            <person name="Mcglynn S.E."/>
            <person name="Fischer W."/>
        </authorList>
    </citation>
    <scope>NUCLEOTIDE SEQUENCE [LARGE SCALE GENOMIC DNA]</scope>
    <source>
        <strain evidence="2">JP3_7</strain>
    </source>
</reference>
<proteinExistence type="predicted"/>